<evidence type="ECO:0000313" key="9">
    <source>
        <dbReference type="Proteomes" id="UP000178187"/>
    </source>
</evidence>
<comment type="pathway">
    <text evidence="1 7">Cofactor biosynthesis; riboflavin biosynthesis; riboflavin from 2-hydroxy-3-oxobutyl phosphate and 5-amino-6-(D-ribitylamino)uracil: step 1/2.</text>
</comment>
<name>A0A1G1KWR0_9BACT</name>
<proteinExistence type="inferred from homology"/>
<evidence type="ECO:0000256" key="1">
    <source>
        <dbReference type="ARBA" id="ARBA00004917"/>
    </source>
</evidence>
<evidence type="ECO:0000256" key="4">
    <source>
        <dbReference type="ARBA" id="ARBA00022619"/>
    </source>
</evidence>
<dbReference type="InterPro" id="IPR002180">
    <property type="entry name" value="LS/RS"/>
</dbReference>
<dbReference type="InterPro" id="IPR034964">
    <property type="entry name" value="LS"/>
</dbReference>
<dbReference type="EC" id="2.5.1.78" evidence="3 7"/>
<dbReference type="GO" id="GO:0005829">
    <property type="term" value="C:cytosol"/>
    <property type="evidence" value="ECO:0007669"/>
    <property type="project" value="TreeGrafter"/>
</dbReference>
<feature type="binding site" evidence="7">
    <location>
        <position position="128"/>
    </location>
    <ligand>
        <name>(2S)-2-hydroxy-3-oxobutyl phosphate</name>
        <dbReference type="ChEBI" id="CHEBI:58830"/>
    </ligand>
</feature>
<comment type="function">
    <text evidence="7">Catalyzes the formation of 6,7-dimethyl-8-ribityllumazine by condensation of 5-amino-6-(D-ribitylamino)uracil with 3,4-dihydroxy-2-butanone 4-phosphate. This is the penultimate step in the biosynthesis of riboflavin.</text>
</comment>
<comment type="caution">
    <text evidence="8">The sequence shown here is derived from an EMBL/GenBank/DDBJ whole genome shotgun (WGS) entry which is preliminary data.</text>
</comment>
<keyword evidence="4 7" id="KW-0686">Riboflavin biosynthesis</keyword>
<feature type="binding site" evidence="7">
    <location>
        <position position="114"/>
    </location>
    <ligand>
        <name>5-amino-6-(D-ribitylamino)uracil</name>
        <dbReference type="ChEBI" id="CHEBI:15934"/>
    </ligand>
</feature>
<feature type="binding site" evidence="7">
    <location>
        <begin position="57"/>
        <end position="59"/>
    </location>
    <ligand>
        <name>5-amino-6-(D-ribitylamino)uracil</name>
        <dbReference type="ChEBI" id="CHEBI:15934"/>
    </ligand>
</feature>
<dbReference type="EMBL" id="MHFR01000043">
    <property type="protein sequence ID" value="OGW97232.1"/>
    <property type="molecule type" value="Genomic_DNA"/>
</dbReference>
<feature type="binding site" evidence="7">
    <location>
        <begin position="81"/>
        <end position="83"/>
    </location>
    <ligand>
        <name>5-amino-6-(D-ribitylamino)uracil</name>
        <dbReference type="ChEBI" id="CHEBI:15934"/>
    </ligand>
</feature>
<keyword evidence="5 7" id="KW-0808">Transferase</keyword>
<dbReference type="PANTHER" id="PTHR21058">
    <property type="entry name" value="6,7-DIMETHYL-8-RIBITYLLUMAZINE SYNTHASE DMRL SYNTHASE LUMAZINE SYNTHASE"/>
    <property type="match status" value="1"/>
</dbReference>
<dbReference type="PANTHER" id="PTHR21058:SF0">
    <property type="entry name" value="6,7-DIMETHYL-8-RIBITYLLUMAZINE SYNTHASE"/>
    <property type="match status" value="1"/>
</dbReference>
<evidence type="ECO:0000256" key="7">
    <source>
        <dbReference type="HAMAP-Rule" id="MF_00178"/>
    </source>
</evidence>
<organism evidence="8 9">
    <name type="scientific">Candidatus Danuiimicrobium aquiferis</name>
    <dbReference type="NCBI Taxonomy" id="1801832"/>
    <lineage>
        <taxon>Bacteria</taxon>
        <taxon>Pseudomonadati</taxon>
        <taxon>Candidatus Omnitrophota</taxon>
        <taxon>Candidatus Danuiimicrobium</taxon>
    </lineage>
</organism>
<feature type="binding site" evidence="7">
    <location>
        <position position="23"/>
    </location>
    <ligand>
        <name>5-amino-6-(D-ribitylamino)uracil</name>
        <dbReference type="ChEBI" id="CHEBI:15934"/>
    </ligand>
</feature>
<dbReference type="GO" id="GO:0009231">
    <property type="term" value="P:riboflavin biosynthetic process"/>
    <property type="evidence" value="ECO:0007669"/>
    <property type="project" value="UniProtKB-UniRule"/>
</dbReference>
<comment type="similarity">
    <text evidence="2 7">Belongs to the DMRL synthase family.</text>
</comment>
<evidence type="ECO:0000256" key="2">
    <source>
        <dbReference type="ARBA" id="ARBA00007424"/>
    </source>
</evidence>
<comment type="catalytic activity">
    <reaction evidence="6 7">
        <text>(2S)-2-hydroxy-3-oxobutyl phosphate + 5-amino-6-(D-ribitylamino)uracil = 6,7-dimethyl-8-(1-D-ribityl)lumazine + phosphate + 2 H2O + H(+)</text>
        <dbReference type="Rhea" id="RHEA:26152"/>
        <dbReference type="ChEBI" id="CHEBI:15377"/>
        <dbReference type="ChEBI" id="CHEBI:15378"/>
        <dbReference type="ChEBI" id="CHEBI:15934"/>
        <dbReference type="ChEBI" id="CHEBI:43474"/>
        <dbReference type="ChEBI" id="CHEBI:58201"/>
        <dbReference type="ChEBI" id="CHEBI:58830"/>
        <dbReference type="EC" id="2.5.1.78"/>
    </reaction>
</comment>
<sequence>MARIYEGNSSGEGLKVGIVVSRFNEYITKAMLEGAVNELRRAGVQDTDIHVMWVPGAYEIPVACQALVEEKRPDTLITLGCIIRGETIHYEQIGQTTSDSVQRIALENKIPVGFGVITVENLQQAIDRSGGKVGNKGRDAARAAIEMTRLIQDIKEGIEREETLQGLIQEEFQNK</sequence>
<dbReference type="GO" id="GO:0000906">
    <property type="term" value="F:6,7-dimethyl-8-ribityllumazine synthase activity"/>
    <property type="evidence" value="ECO:0007669"/>
    <property type="project" value="UniProtKB-UniRule"/>
</dbReference>
<feature type="active site" description="Proton donor" evidence="7">
    <location>
        <position position="89"/>
    </location>
</feature>
<accession>A0A1G1KWR0</accession>
<reference evidence="8 9" key="1">
    <citation type="journal article" date="2016" name="Nat. Commun.">
        <title>Thousands of microbial genomes shed light on interconnected biogeochemical processes in an aquifer system.</title>
        <authorList>
            <person name="Anantharaman K."/>
            <person name="Brown C.T."/>
            <person name="Hug L.A."/>
            <person name="Sharon I."/>
            <person name="Castelle C.J."/>
            <person name="Probst A.J."/>
            <person name="Thomas B.C."/>
            <person name="Singh A."/>
            <person name="Wilkins M.J."/>
            <person name="Karaoz U."/>
            <person name="Brodie E.L."/>
            <person name="Williams K.H."/>
            <person name="Hubbard S.S."/>
            <person name="Banfield J.F."/>
        </authorList>
    </citation>
    <scope>NUCLEOTIDE SEQUENCE [LARGE SCALE GENOMIC DNA]</scope>
</reference>
<gene>
    <name evidence="7" type="primary">ribH</name>
    <name evidence="8" type="ORF">A3G33_08640</name>
</gene>
<dbReference type="CDD" id="cd09209">
    <property type="entry name" value="Lumazine_synthase-I"/>
    <property type="match status" value="1"/>
</dbReference>
<dbReference type="SUPFAM" id="SSF52121">
    <property type="entry name" value="Lumazine synthase"/>
    <property type="match status" value="1"/>
</dbReference>
<evidence type="ECO:0000256" key="6">
    <source>
        <dbReference type="ARBA" id="ARBA00048785"/>
    </source>
</evidence>
<evidence type="ECO:0000256" key="5">
    <source>
        <dbReference type="ARBA" id="ARBA00022679"/>
    </source>
</evidence>
<evidence type="ECO:0000256" key="3">
    <source>
        <dbReference type="ARBA" id="ARBA00012664"/>
    </source>
</evidence>
<evidence type="ECO:0000313" key="8">
    <source>
        <dbReference type="EMBL" id="OGW97232.1"/>
    </source>
</evidence>
<feature type="binding site" evidence="7">
    <location>
        <begin position="86"/>
        <end position="87"/>
    </location>
    <ligand>
        <name>(2S)-2-hydroxy-3-oxobutyl phosphate</name>
        <dbReference type="ChEBI" id="CHEBI:58830"/>
    </ligand>
</feature>
<dbReference type="UniPathway" id="UPA00275">
    <property type="reaction ID" value="UER00404"/>
</dbReference>
<protein>
    <recommendedName>
        <fullName evidence="3 7">6,7-dimethyl-8-ribityllumazine synthase</fullName>
        <shortName evidence="7">DMRL synthase</shortName>
        <shortName evidence="7">LS</shortName>
        <shortName evidence="7">Lumazine synthase</shortName>
        <ecNumber evidence="3 7">2.5.1.78</ecNumber>
    </recommendedName>
</protein>
<dbReference type="GO" id="GO:0009349">
    <property type="term" value="C:riboflavin synthase complex"/>
    <property type="evidence" value="ECO:0007669"/>
    <property type="project" value="UniProtKB-UniRule"/>
</dbReference>
<dbReference type="InterPro" id="IPR036467">
    <property type="entry name" value="LS/RS_sf"/>
</dbReference>
<dbReference type="Pfam" id="PF00885">
    <property type="entry name" value="DMRL_synthase"/>
    <property type="match status" value="1"/>
</dbReference>
<dbReference type="HAMAP" id="MF_00178">
    <property type="entry name" value="Lumazine_synth"/>
    <property type="match status" value="1"/>
</dbReference>
<dbReference type="Gene3D" id="3.40.50.960">
    <property type="entry name" value="Lumazine/riboflavin synthase"/>
    <property type="match status" value="1"/>
</dbReference>
<dbReference type="NCBIfam" id="TIGR00114">
    <property type="entry name" value="lumazine-synth"/>
    <property type="match status" value="1"/>
</dbReference>
<dbReference type="Proteomes" id="UP000178187">
    <property type="component" value="Unassembled WGS sequence"/>
</dbReference>
<dbReference type="AlphaFoldDB" id="A0A1G1KWR0"/>